<organism evidence="2 3">
    <name type="scientific">Glossina pallidipes</name>
    <name type="common">Tsetse fly</name>
    <dbReference type="NCBI Taxonomy" id="7398"/>
    <lineage>
        <taxon>Eukaryota</taxon>
        <taxon>Metazoa</taxon>
        <taxon>Ecdysozoa</taxon>
        <taxon>Arthropoda</taxon>
        <taxon>Hexapoda</taxon>
        <taxon>Insecta</taxon>
        <taxon>Pterygota</taxon>
        <taxon>Neoptera</taxon>
        <taxon>Endopterygota</taxon>
        <taxon>Diptera</taxon>
        <taxon>Brachycera</taxon>
        <taxon>Muscomorpha</taxon>
        <taxon>Hippoboscoidea</taxon>
        <taxon>Glossinidae</taxon>
        <taxon>Glossina</taxon>
    </lineage>
</organism>
<dbReference type="Proteomes" id="UP000092445">
    <property type="component" value="Unassembled WGS sequence"/>
</dbReference>
<evidence type="ECO:0000313" key="3">
    <source>
        <dbReference type="Proteomes" id="UP000092445"/>
    </source>
</evidence>
<reference evidence="3" key="1">
    <citation type="submission" date="2014-03" db="EMBL/GenBank/DDBJ databases">
        <authorList>
            <person name="Aksoy S."/>
            <person name="Warren W."/>
            <person name="Wilson R.K."/>
        </authorList>
    </citation>
    <scope>NUCLEOTIDE SEQUENCE [LARGE SCALE GENOMIC DNA]</scope>
    <source>
        <strain evidence="3">IAEA</strain>
    </source>
</reference>
<name>A0A1B0A727_GLOPL</name>
<feature type="signal peptide" evidence="1">
    <location>
        <begin position="1"/>
        <end position="26"/>
    </location>
</feature>
<sequence length="105" mass="12227">MLAAKLYRVLFWLTIVAVCLLELTCAEPAYYNRFNSTGPSYQPPVRPNMFANFSNHSRWNYTGLTYVKKLEFSLYKNCMQTVIGKDGKSLRHDLRHLLNIEESAF</sequence>
<dbReference type="AlphaFoldDB" id="A0A1B0A727"/>
<protein>
    <submittedName>
        <fullName evidence="2">Uncharacterized protein</fullName>
    </submittedName>
</protein>
<reference evidence="2" key="2">
    <citation type="submission" date="2020-05" db="UniProtKB">
        <authorList>
            <consortium name="EnsemblMetazoa"/>
        </authorList>
    </citation>
    <scope>IDENTIFICATION</scope>
    <source>
        <strain evidence="2">IAEA</strain>
    </source>
</reference>
<dbReference type="VEuPathDB" id="VectorBase:GPAI036298"/>
<evidence type="ECO:0000313" key="2">
    <source>
        <dbReference type="EnsemblMetazoa" id="GPAI036298-PA"/>
    </source>
</evidence>
<keyword evidence="3" id="KW-1185">Reference proteome</keyword>
<dbReference type="EnsemblMetazoa" id="GPAI036298-RA">
    <property type="protein sequence ID" value="GPAI036298-PA"/>
    <property type="gene ID" value="GPAI036298"/>
</dbReference>
<evidence type="ECO:0000256" key="1">
    <source>
        <dbReference type="SAM" id="SignalP"/>
    </source>
</evidence>
<keyword evidence="1" id="KW-0732">Signal</keyword>
<proteinExistence type="predicted"/>
<feature type="chain" id="PRO_5008403550" evidence="1">
    <location>
        <begin position="27"/>
        <end position="105"/>
    </location>
</feature>
<accession>A0A1B0A727</accession>